<sequence>MIKAKAATVVSAKWLARKISEKSSIRILDGSYHLPNANRNAKAEYQHEHIPGALFFDIDECSDVEIPLPHMLPSTNHFENYVGSTLGIDNNTHVVIYDTNEDFGLFSAPRVWWTFRVFGHDNVSILDGGIPKWRSLGLPVTQQLITTPRRVFSATYRPHLVKNFEQVAQNINTQECLVVDARSKERFEGTGPEPRPGIRSGHFSGARNIPFQSIMDLSTKTIMDTNQLIKLFQENNVDLNQPLFASCGTGLTACCISLAAFLCGKEDVAVYDGSWTEWAQKAKPIQILSGP</sequence>
<dbReference type="PROSITE" id="PS50206">
    <property type="entry name" value="RHODANESE_3"/>
    <property type="match status" value="2"/>
</dbReference>
<name>A0A812ASE2_ACAPH</name>
<dbReference type="SUPFAM" id="SSF52821">
    <property type="entry name" value="Rhodanese/Cell cycle control phosphatase"/>
    <property type="match status" value="2"/>
</dbReference>
<dbReference type="SMART" id="SM00450">
    <property type="entry name" value="RHOD"/>
    <property type="match status" value="2"/>
</dbReference>
<comment type="caution">
    <text evidence="7">The sequence shown here is derived from an EMBL/GenBank/DDBJ whole genome shotgun (WGS) entry which is preliminary data.</text>
</comment>
<dbReference type="GO" id="GO:0004792">
    <property type="term" value="F:thiosulfate-cyanide sulfurtransferase activity"/>
    <property type="evidence" value="ECO:0007669"/>
    <property type="project" value="InterPro"/>
</dbReference>
<dbReference type="InterPro" id="IPR036873">
    <property type="entry name" value="Rhodanese-like_dom_sf"/>
</dbReference>
<dbReference type="OrthoDB" id="270167at2759"/>
<keyword evidence="8" id="KW-1185">Reference proteome</keyword>
<dbReference type="InterPro" id="IPR001763">
    <property type="entry name" value="Rhodanese-like_dom"/>
</dbReference>
<keyword evidence="4" id="KW-0677">Repeat</keyword>
<dbReference type="CDD" id="cd01449">
    <property type="entry name" value="TST_Repeat_2"/>
    <property type="match status" value="1"/>
</dbReference>
<gene>
    <name evidence="7" type="ORF">SPHA_5921</name>
</gene>
<dbReference type="Pfam" id="PF00581">
    <property type="entry name" value="Rhodanese"/>
    <property type="match status" value="2"/>
</dbReference>
<feature type="domain" description="Rhodanese" evidence="6">
    <location>
        <begin position="172"/>
        <end position="287"/>
    </location>
</feature>
<accession>A0A812ASE2</accession>
<dbReference type="Gene3D" id="3.40.250.10">
    <property type="entry name" value="Rhodanese-like domain"/>
    <property type="match status" value="2"/>
</dbReference>
<evidence type="ECO:0000256" key="1">
    <source>
        <dbReference type="ARBA" id="ARBA00004496"/>
    </source>
</evidence>
<dbReference type="InterPro" id="IPR045078">
    <property type="entry name" value="TST/MPST-like"/>
</dbReference>
<dbReference type="Proteomes" id="UP000597762">
    <property type="component" value="Unassembled WGS sequence"/>
</dbReference>
<evidence type="ECO:0000256" key="4">
    <source>
        <dbReference type="ARBA" id="ARBA00022737"/>
    </source>
</evidence>
<dbReference type="FunFam" id="3.40.250.10:FF:000001">
    <property type="entry name" value="Sulfurtransferase"/>
    <property type="match status" value="1"/>
</dbReference>
<protein>
    <recommendedName>
        <fullName evidence="5">Sulfurtransferase</fullName>
    </recommendedName>
</protein>
<dbReference type="AlphaFoldDB" id="A0A812ASE2"/>
<evidence type="ECO:0000256" key="3">
    <source>
        <dbReference type="ARBA" id="ARBA00022679"/>
    </source>
</evidence>
<reference evidence="7" key="1">
    <citation type="submission" date="2021-01" db="EMBL/GenBank/DDBJ databases">
        <authorList>
            <person name="Li R."/>
            <person name="Bekaert M."/>
        </authorList>
    </citation>
    <scope>NUCLEOTIDE SEQUENCE</scope>
    <source>
        <strain evidence="7">Farmed</strain>
    </source>
</reference>
<evidence type="ECO:0000256" key="5">
    <source>
        <dbReference type="RuleBase" id="RU000507"/>
    </source>
</evidence>
<evidence type="ECO:0000256" key="2">
    <source>
        <dbReference type="ARBA" id="ARBA00022490"/>
    </source>
</evidence>
<evidence type="ECO:0000313" key="8">
    <source>
        <dbReference type="Proteomes" id="UP000597762"/>
    </source>
</evidence>
<keyword evidence="3 5" id="KW-0808">Transferase</keyword>
<dbReference type="FunFam" id="3.40.250.10:FF:000015">
    <property type="entry name" value="Sulfurtransferase"/>
    <property type="match status" value="1"/>
</dbReference>
<proteinExistence type="predicted"/>
<dbReference type="InterPro" id="IPR001307">
    <property type="entry name" value="Thiosulphate_STrfase_CS"/>
</dbReference>
<evidence type="ECO:0000259" key="6">
    <source>
        <dbReference type="PROSITE" id="PS50206"/>
    </source>
</evidence>
<dbReference type="PANTHER" id="PTHR11364:SF27">
    <property type="entry name" value="SULFURTRANSFERASE"/>
    <property type="match status" value="1"/>
</dbReference>
<comment type="subcellular location">
    <subcellularLocation>
        <location evidence="1">Cytoplasm</location>
    </subcellularLocation>
</comment>
<evidence type="ECO:0000313" key="7">
    <source>
        <dbReference type="EMBL" id="CAE1159340.1"/>
    </source>
</evidence>
<dbReference type="CDD" id="cd01448">
    <property type="entry name" value="TST_Repeat_1"/>
    <property type="match status" value="1"/>
</dbReference>
<dbReference type="PROSITE" id="PS00683">
    <property type="entry name" value="RHODANESE_2"/>
    <property type="match status" value="1"/>
</dbReference>
<dbReference type="GO" id="GO:0005739">
    <property type="term" value="C:mitochondrion"/>
    <property type="evidence" value="ECO:0007669"/>
    <property type="project" value="TreeGrafter"/>
</dbReference>
<feature type="domain" description="Rhodanese" evidence="6">
    <location>
        <begin position="37"/>
        <end position="142"/>
    </location>
</feature>
<dbReference type="EMBL" id="CAHIKZ030000195">
    <property type="protein sequence ID" value="CAE1159340.1"/>
    <property type="molecule type" value="Genomic_DNA"/>
</dbReference>
<organism evidence="7 8">
    <name type="scientific">Acanthosepion pharaonis</name>
    <name type="common">Pharaoh cuttlefish</name>
    <name type="synonym">Sepia pharaonis</name>
    <dbReference type="NCBI Taxonomy" id="158019"/>
    <lineage>
        <taxon>Eukaryota</taxon>
        <taxon>Metazoa</taxon>
        <taxon>Spiralia</taxon>
        <taxon>Lophotrochozoa</taxon>
        <taxon>Mollusca</taxon>
        <taxon>Cephalopoda</taxon>
        <taxon>Coleoidea</taxon>
        <taxon>Decapodiformes</taxon>
        <taxon>Sepiida</taxon>
        <taxon>Sepiina</taxon>
        <taxon>Sepiidae</taxon>
        <taxon>Acanthosepion</taxon>
    </lineage>
</organism>
<dbReference type="PROSITE" id="PS00380">
    <property type="entry name" value="RHODANESE_1"/>
    <property type="match status" value="1"/>
</dbReference>
<keyword evidence="2" id="KW-0963">Cytoplasm</keyword>
<dbReference type="PANTHER" id="PTHR11364">
    <property type="entry name" value="THIOSULFATE SULFERTANSFERASE"/>
    <property type="match status" value="1"/>
</dbReference>